<evidence type="ECO:0008006" key="2">
    <source>
        <dbReference type="Google" id="ProtNLM"/>
    </source>
</evidence>
<accession>A0A7T9DJN3</accession>
<dbReference type="Proteomes" id="UP000596004">
    <property type="component" value="Chromosome"/>
</dbReference>
<reference evidence="1" key="1">
    <citation type="submission" date="2020-11" db="EMBL/GenBank/DDBJ databases">
        <title>Connecting structure to function with the recovery of over 1000 high-quality activated sludge metagenome-assembled genomes encoding full-length rRNA genes using long-read sequencing.</title>
        <authorList>
            <person name="Singleton C.M."/>
            <person name="Petriglieri F."/>
            <person name="Kristensen J.M."/>
            <person name="Kirkegaard R.H."/>
            <person name="Michaelsen T.Y."/>
            <person name="Andersen M.H."/>
            <person name="Karst S.M."/>
            <person name="Dueholm M.S."/>
            <person name="Nielsen P.H."/>
            <person name="Albertsen M."/>
        </authorList>
    </citation>
    <scope>NUCLEOTIDE SEQUENCE</scope>
    <source>
        <strain evidence="1">Fred_18-Q3-R57-64_BAT3C.431</strain>
    </source>
</reference>
<name>A0A7T9DJN3_9ARCH</name>
<proteinExistence type="predicted"/>
<dbReference type="EMBL" id="CP064981">
    <property type="protein sequence ID" value="QQR92517.1"/>
    <property type="molecule type" value="Genomic_DNA"/>
</dbReference>
<evidence type="ECO:0000313" key="1">
    <source>
        <dbReference type="EMBL" id="QQR92517.1"/>
    </source>
</evidence>
<gene>
    <name evidence="1" type="ORF">IPJ89_05215</name>
</gene>
<dbReference type="AlphaFoldDB" id="A0A7T9DJN3"/>
<sequence>MQRTLTAVAALMLCLLFLGSMVVADQQTVLFDGSDDSASDSSTSGSSNTLLRTRLTSALGASAITDAERMKIKEKFMTQGKMVRDELGIGEDELSDIDAAVLASLGISIDRLRQFKSSDDVKKFVMMIKEKNANLIMRIEKEKEHDADLAAVQAEKKAIREAANQREKLKKLGELLRKIAKDRLGNAAAEARIQAQLDRIKPEVSTVIISDIEAKLKTEIHQVRTEHLTKKGMEVLDKANMLHEKLDAAIVKLEASYDAMADGSKKEVVAKALTRLRALSDRFDAQLETTQAAYEAFTASGGNTLENAKILNKEIVALKVISKRTIDAVRITAHILYRLEHSDDSATVTQAAEIEVEDSIASVDELEVEVEVEQEVVLDTSTTSAMDVMTTTDPTTGGQTA</sequence>
<protein>
    <recommendedName>
        <fullName evidence="2">DUF5667 domain-containing protein</fullName>
    </recommendedName>
</protein>
<organism evidence="1">
    <name type="scientific">Candidatus Iainarchaeum sp</name>
    <dbReference type="NCBI Taxonomy" id="3101447"/>
    <lineage>
        <taxon>Archaea</taxon>
        <taxon>Candidatus Iainarchaeota</taxon>
        <taxon>Candidatus Iainarchaeia</taxon>
        <taxon>Candidatus Iainarchaeales</taxon>
        <taxon>Candidatus Iainarchaeaceae</taxon>
        <taxon>Candidatus Iainarchaeum</taxon>
    </lineage>
</organism>